<dbReference type="AlphaFoldDB" id="A0A392Q0A4"/>
<organism evidence="1 2">
    <name type="scientific">Trifolium medium</name>
    <dbReference type="NCBI Taxonomy" id="97028"/>
    <lineage>
        <taxon>Eukaryota</taxon>
        <taxon>Viridiplantae</taxon>
        <taxon>Streptophyta</taxon>
        <taxon>Embryophyta</taxon>
        <taxon>Tracheophyta</taxon>
        <taxon>Spermatophyta</taxon>
        <taxon>Magnoliopsida</taxon>
        <taxon>eudicotyledons</taxon>
        <taxon>Gunneridae</taxon>
        <taxon>Pentapetalae</taxon>
        <taxon>rosids</taxon>
        <taxon>fabids</taxon>
        <taxon>Fabales</taxon>
        <taxon>Fabaceae</taxon>
        <taxon>Papilionoideae</taxon>
        <taxon>50 kb inversion clade</taxon>
        <taxon>NPAAA clade</taxon>
        <taxon>Hologalegina</taxon>
        <taxon>IRL clade</taxon>
        <taxon>Trifolieae</taxon>
        <taxon>Trifolium</taxon>
    </lineage>
</organism>
<accession>A0A392Q0A4</accession>
<evidence type="ECO:0000313" key="2">
    <source>
        <dbReference type="Proteomes" id="UP000265520"/>
    </source>
</evidence>
<dbReference type="PANTHER" id="PTHR34222">
    <property type="entry name" value="GAG_PRE-INTEGRS DOMAIN-CONTAINING PROTEIN"/>
    <property type="match status" value="1"/>
</dbReference>
<evidence type="ECO:0008006" key="3">
    <source>
        <dbReference type="Google" id="ProtNLM"/>
    </source>
</evidence>
<feature type="non-terminal residue" evidence="1">
    <location>
        <position position="194"/>
    </location>
</feature>
<comment type="caution">
    <text evidence="1">The sequence shown here is derived from an EMBL/GenBank/DDBJ whole genome shotgun (WGS) entry which is preliminary data.</text>
</comment>
<sequence length="194" mass="21361">MLMDPLPTISKVYSLLVQQERQIATLVDESKLLAVSGNNHYAGRGYPNRGRGTRGGRSYGGRGRGNKLCSHCGQTNHVIGNCWKKYGYPPHMQHLQQDGVVNNCANVGDDDENPTANYEDDHNDRETGKFSLTAAQHKALLALHQGSTSMPSHSLNHVTTNTCILCTIPSSNNSEQFILDTGATNHICFDLKYF</sequence>
<dbReference type="Proteomes" id="UP000265520">
    <property type="component" value="Unassembled WGS sequence"/>
</dbReference>
<name>A0A392Q0A4_9FABA</name>
<proteinExistence type="predicted"/>
<dbReference type="PANTHER" id="PTHR34222:SF99">
    <property type="entry name" value="PROTEIN, PUTATIVE-RELATED"/>
    <property type="match status" value="1"/>
</dbReference>
<reference evidence="1 2" key="1">
    <citation type="journal article" date="2018" name="Front. Plant Sci.">
        <title>Red Clover (Trifolium pratense) and Zigzag Clover (T. medium) - A Picture of Genomic Similarities and Differences.</title>
        <authorList>
            <person name="Dluhosova J."/>
            <person name="Istvanek J."/>
            <person name="Nedelnik J."/>
            <person name="Repkova J."/>
        </authorList>
    </citation>
    <scope>NUCLEOTIDE SEQUENCE [LARGE SCALE GENOMIC DNA]</scope>
    <source>
        <strain evidence="2">cv. 10/8</strain>
        <tissue evidence="1">Leaf</tissue>
    </source>
</reference>
<keyword evidence="2" id="KW-1185">Reference proteome</keyword>
<evidence type="ECO:0000313" key="1">
    <source>
        <dbReference type="EMBL" id="MCI16665.1"/>
    </source>
</evidence>
<dbReference type="EMBL" id="LXQA010101911">
    <property type="protein sequence ID" value="MCI16665.1"/>
    <property type="molecule type" value="Genomic_DNA"/>
</dbReference>
<protein>
    <recommendedName>
        <fullName evidence="3">Flavonol sulfotransferase-like protein</fullName>
    </recommendedName>
</protein>